<proteinExistence type="inferred from homology"/>
<dbReference type="PANTHER" id="PTHR13887:SF56">
    <property type="entry name" value="THIOREDOXIN-LIKE REDUCTASE RV2466C"/>
    <property type="match status" value="1"/>
</dbReference>
<evidence type="ECO:0000256" key="1">
    <source>
        <dbReference type="ARBA" id="ARBA00005791"/>
    </source>
</evidence>
<dbReference type="OrthoDB" id="117402at2"/>
<evidence type="ECO:0000313" key="3">
    <source>
        <dbReference type="EMBL" id="RDD84708.1"/>
    </source>
</evidence>
<dbReference type="RefSeq" id="WP_061441677.1">
    <property type="nucleotide sequence ID" value="NZ_QQBH01000036.1"/>
</dbReference>
<evidence type="ECO:0000259" key="2">
    <source>
        <dbReference type="PROSITE" id="PS51352"/>
    </source>
</evidence>
<dbReference type="Proteomes" id="UP000253742">
    <property type="component" value="Unassembled WGS sequence"/>
</dbReference>
<dbReference type="InterPro" id="IPR012336">
    <property type="entry name" value="Thioredoxin-like_fold"/>
</dbReference>
<dbReference type="PROSITE" id="PS51352">
    <property type="entry name" value="THIOREDOXIN_2"/>
    <property type="match status" value="1"/>
</dbReference>
<dbReference type="SUPFAM" id="SSF52833">
    <property type="entry name" value="Thioredoxin-like"/>
    <property type="match status" value="1"/>
</dbReference>
<reference evidence="3 4" key="1">
    <citation type="submission" date="2018-07" db="EMBL/GenBank/DDBJ databases">
        <title>Genome guided investigation of antibiotics producing actinomycetales strain isolated from a Macau mangrove ecosystem.</title>
        <authorList>
            <person name="Hu D."/>
        </authorList>
    </citation>
    <scope>NUCLEOTIDE SEQUENCE [LARGE SCALE GENOMIC DNA]</scope>
    <source>
        <strain evidence="3 4">2297</strain>
    </source>
</reference>
<feature type="domain" description="Thioredoxin" evidence="2">
    <location>
        <begin position="36"/>
        <end position="222"/>
    </location>
</feature>
<dbReference type="Gene3D" id="3.40.30.10">
    <property type="entry name" value="Glutaredoxin"/>
    <property type="match status" value="1"/>
</dbReference>
<gene>
    <name evidence="3" type="ORF">DVZ84_33910</name>
</gene>
<dbReference type="AlphaFoldDB" id="A0A369UY88"/>
<sequence>MKRLTKHLIVAAVLVAGFAAAIGSYLLLSPDNRRGNGGLDVQPAAEAMPVRESSHRLTDPANSELTLVEFLDFECEACGAYFPVVEKLREEYGDRVTFVARYFPMPGHRNGELSARTVEAAARQGKFEEMYTKLFTTQKEWGEAQESKEDVFRGYAEELGLDMKKFDADLADPKTAARVQADQRDGLGLGVQGTPTFFLDGRKIPNPASYEQFKALIDERLSD</sequence>
<name>A0A369UY88_9ACTN</name>
<dbReference type="Pfam" id="PF13462">
    <property type="entry name" value="Thioredoxin_4"/>
    <property type="match status" value="1"/>
</dbReference>
<comment type="caution">
    <text evidence="3">The sequence shown here is derived from an EMBL/GenBank/DDBJ whole genome shotgun (WGS) entry which is preliminary data.</text>
</comment>
<accession>A0A369UY88</accession>
<evidence type="ECO:0000313" key="4">
    <source>
        <dbReference type="Proteomes" id="UP000253742"/>
    </source>
</evidence>
<comment type="similarity">
    <text evidence="1">Belongs to the thioredoxin family. DsbA subfamily.</text>
</comment>
<dbReference type="InterPro" id="IPR013766">
    <property type="entry name" value="Thioredoxin_domain"/>
</dbReference>
<dbReference type="PANTHER" id="PTHR13887">
    <property type="entry name" value="GLUTATHIONE S-TRANSFERASE KAPPA"/>
    <property type="match status" value="1"/>
</dbReference>
<dbReference type="InterPro" id="IPR036249">
    <property type="entry name" value="Thioredoxin-like_sf"/>
</dbReference>
<protein>
    <submittedName>
        <fullName evidence="3">Disulfide bond formation protein DsbA</fullName>
    </submittedName>
</protein>
<organism evidence="3 4">
    <name type="scientific">Streptomyces parvulus</name>
    <dbReference type="NCBI Taxonomy" id="146923"/>
    <lineage>
        <taxon>Bacteria</taxon>
        <taxon>Bacillati</taxon>
        <taxon>Actinomycetota</taxon>
        <taxon>Actinomycetes</taxon>
        <taxon>Kitasatosporales</taxon>
        <taxon>Streptomycetaceae</taxon>
        <taxon>Streptomyces</taxon>
    </lineage>
</organism>
<dbReference type="EMBL" id="QQBH01000036">
    <property type="protein sequence ID" value="RDD84708.1"/>
    <property type="molecule type" value="Genomic_DNA"/>
</dbReference>